<dbReference type="Proteomes" id="UP000269221">
    <property type="component" value="Unassembled WGS sequence"/>
</dbReference>
<sequence>MAMGTGLNFPEGAINDKEKVTGQEASSLCSSYGNPSEKNIVFEIQVLLNLKVLKPAHDNKARTMCRVLSAKEVLEHWSRMEKELNFASFTAQVPAHWSQLPYVSSTGAGGCRAIHEDAGGQRKTLVRCTPNGPGRGMSESDKVGSCSCDMWLISQMDKDGDELPGNSG</sequence>
<gene>
    <name evidence="1" type="ORF">DUI87_04566</name>
</gene>
<dbReference type="EMBL" id="QRBI01000096">
    <property type="protein sequence ID" value="RMC18670.1"/>
    <property type="molecule type" value="Genomic_DNA"/>
</dbReference>
<organism evidence="1 2">
    <name type="scientific">Hirundo rustica rustica</name>
    <dbReference type="NCBI Taxonomy" id="333673"/>
    <lineage>
        <taxon>Eukaryota</taxon>
        <taxon>Metazoa</taxon>
        <taxon>Chordata</taxon>
        <taxon>Craniata</taxon>
        <taxon>Vertebrata</taxon>
        <taxon>Euteleostomi</taxon>
        <taxon>Archelosauria</taxon>
        <taxon>Archosauria</taxon>
        <taxon>Dinosauria</taxon>
        <taxon>Saurischia</taxon>
        <taxon>Theropoda</taxon>
        <taxon>Coelurosauria</taxon>
        <taxon>Aves</taxon>
        <taxon>Neognathae</taxon>
        <taxon>Neoaves</taxon>
        <taxon>Telluraves</taxon>
        <taxon>Australaves</taxon>
        <taxon>Passeriformes</taxon>
        <taxon>Sylvioidea</taxon>
        <taxon>Hirundinidae</taxon>
        <taxon>Hirundo</taxon>
    </lineage>
</organism>
<evidence type="ECO:0000313" key="1">
    <source>
        <dbReference type="EMBL" id="RMC18670.1"/>
    </source>
</evidence>
<reference evidence="1 2" key="1">
    <citation type="submission" date="2018-07" db="EMBL/GenBank/DDBJ databases">
        <title>A high quality draft genome assembly of the barn swallow (H. rustica rustica).</title>
        <authorList>
            <person name="Formenti G."/>
            <person name="Chiara M."/>
            <person name="Poveda L."/>
            <person name="Francoijs K.-J."/>
            <person name="Bonisoli-Alquati A."/>
            <person name="Canova L."/>
            <person name="Gianfranceschi L."/>
            <person name="Horner D.S."/>
            <person name="Saino N."/>
        </authorList>
    </citation>
    <scope>NUCLEOTIDE SEQUENCE [LARGE SCALE GENOMIC DNA]</scope>
    <source>
        <strain evidence="1">Chelidonia</strain>
        <tissue evidence="1">Blood</tissue>
    </source>
</reference>
<keyword evidence="2" id="KW-1185">Reference proteome</keyword>
<dbReference type="AlphaFoldDB" id="A0A3M0L6L5"/>
<evidence type="ECO:0000313" key="2">
    <source>
        <dbReference type="Proteomes" id="UP000269221"/>
    </source>
</evidence>
<accession>A0A3M0L6L5</accession>
<comment type="caution">
    <text evidence="1">The sequence shown here is derived from an EMBL/GenBank/DDBJ whole genome shotgun (WGS) entry which is preliminary data.</text>
</comment>
<name>A0A3M0L6L5_HIRRU</name>
<protein>
    <submittedName>
        <fullName evidence="1">Uncharacterized protein</fullName>
    </submittedName>
</protein>
<proteinExistence type="predicted"/>